<protein>
    <submittedName>
        <fullName evidence="2">Uncharacterized protein</fullName>
    </submittedName>
</protein>
<reference evidence="2 3" key="1">
    <citation type="submission" date="2024-02" db="EMBL/GenBank/DDBJ databases">
        <title>High-quality chromosome-scale genome assembly of Pensacola bahiagrass (Paspalum notatum Flugge var. saurae).</title>
        <authorList>
            <person name="Vega J.M."/>
            <person name="Podio M."/>
            <person name="Orjuela J."/>
            <person name="Siena L.A."/>
            <person name="Pessino S.C."/>
            <person name="Combes M.C."/>
            <person name="Mariac C."/>
            <person name="Albertini E."/>
            <person name="Pupilli F."/>
            <person name="Ortiz J.P.A."/>
            <person name="Leblanc O."/>
        </authorList>
    </citation>
    <scope>NUCLEOTIDE SEQUENCE [LARGE SCALE GENOMIC DNA]</scope>
    <source>
        <strain evidence="2">R1</strain>
        <tissue evidence="2">Leaf</tissue>
    </source>
</reference>
<feature type="region of interest" description="Disordered" evidence="1">
    <location>
        <begin position="470"/>
        <end position="492"/>
    </location>
</feature>
<dbReference type="AlphaFoldDB" id="A0AAQ3TGG9"/>
<evidence type="ECO:0000313" key="2">
    <source>
        <dbReference type="EMBL" id="WVZ71222.1"/>
    </source>
</evidence>
<dbReference type="EMBL" id="CP144748">
    <property type="protein sequence ID" value="WVZ71222.1"/>
    <property type="molecule type" value="Genomic_DNA"/>
</dbReference>
<feature type="region of interest" description="Disordered" evidence="1">
    <location>
        <begin position="50"/>
        <end position="126"/>
    </location>
</feature>
<keyword evidence="3" id="KW-1185">Reference proteome</keyword>
<feature type="compositionally biased region" description="Basic residues" evidence="1">
    <location>
        <begin position="86"/>
        <end position="97"/>
    </location>
</feature>
<accession>A0AAQ3TGG9</accession>
<sequence length="492" mass="49535">MADPDRIFGEELTPAEIRLYVIAITEGTSTANLLGGPLALNHSIKEDLGIGSMRPSPAPLPEDAAVKADRKRKREAEAHLADERKKCHQLARDRKKREHDQRAREEGRSPTPSTASSDEEWSSDDTLEAVPLAGEIGESSGSDVLPEAMLIMTPPAAGAVPPLRGSQESAGESQRVPVLATVVQARVELVVEVPSSPEPKGSGVPVAVLTSTSVATQGTEPVEASRGSGTPVLPSGASAELAAGSSSGALVAATVQGSPPGSESSLLVGTSVAPVASHAPRPHLRVDAPSVSLPASANVPPVMASRVALGGRTGYVPGGVICGVVVCGGAFLAGGIDPPTPCSIAGGPEGRRGGSGGGGGTGAVGACSRGCRGLGCHPSVYPSPIASSCPGRVSAALCGAGGYGLEIVQEVSTSAAVDVEMVLESLRMALAAASRAEEAISQRVLRHGAALLARATERISSLGAAQAEAAQARTNASRSQEARPLPSGRRAC</sequence>
<feature type="compositionally biased region" description="Acidic residues" evidence="1">
    <location>
        <begin position="117"/>
        <end position="126"/>
    </location>
</feature>
<feature type="compositionally biased region" description="Basic and acidic residues" evidence="1">
    <location>
        <begin position="98"/>
        <end position="108"/>
    </location>
</feature>
<proteinExistence type="predicted"/>
<organism evidence="2 3">
    <name type="scientific">Paspalum notatum var. saurae</name>
    <dbReference type="NCBI Taxonomy" id="547442"/>
    <lineage>
        <taxon>Eukaryota</taxon>
        <taxon>Viridiplantae</taxon>
        <taxon>Streptophyta</taxon>
        <taxon>Embryophyta</taxon>
        <taxon>Tracheophyta</taxon>
        <taxon>Spermatophyta</taxon>
        <taxon>Magnoliopsida</taxon>
        <taxon>Liliopsida</taxon>
        <taxon>Poales</taxon>
        <taxon>Poaceae</taxon>
        <taxon>PACMAD clade</taxon>
        <taxon>Panicoideae</taxon>
        <taxon>Andropogonodae</taxon>
        <taxon>Paspaleae</taxon>
        <taxon>Paspalinae</taxon>
        <taxon>Paspalum</taxon>
    </lineage>
</organism>
<evidence type="ECO:0000256" key="1">
    <source>
        <dbReference type="SAM" id="MobiDB-lite"/>
    </source>
</evidence>
<evidence type="ECO:0000313" key="3">
    <source>
        <dbReference type="Proteomes" id="UP001341281"/>
    </source>
</evidence>
<dbReference type="Proteomes" id="UP001341281">
    <property type="component" value="Chromosome 04"/>
</dbReference>
<gene>
    <name evidence="2" type="ORF">U9M48_019835</name>
</gene>
<feature type="compositionally biased region" description="Basic and acidic residues" evidence="1">
    <location>
        <begin position="64"/>
        <end position="85"/>
    </location>
</feature>
<name>A0AAQ3TGG9_PASNO</name>